<reference evidence="8" key="2">
    <citation type="submission" date="2020-09" db="EMBL/GenBank/DDBJ databases">
        <authorList>
            <person name="Sun Q."/>
            <person name="Kim S."/>
        </authorList>
    </citation>
    <scope>NUCLEOTIDE SEQUENCE</scope>
    <source>
        <strain evidence="8">KCTC 42590</strain>
    </source>
</reference>
<dbReference type="NCBIfam" id="TIGR00080">
    <property type="entry name" value="pimt"/>
    <property type="match status" value="1"/>
</dbReference>
<comment type="caution">
    <text evidence="8">The sequence shown here is derived from an EMBL/GenBank/DDBJ whole genome shotgun (WGS) entry which is preliminary data.</text>
</comment>
<dbReference type="EC" id="2.1.1.77" evidence="7"/>
<evidence type="ECO:0000256" key="5">
    <source>
        <dbReference type="ARBA" id="ARBA00022679"/>
    </source>
</evidence>
<accession>A0A919E7H8</accession>
<dbReference type="PANTHER" id="PTHR11579">
    <property type="entry name" value="PROTEIN-L-ISOASPARTATE O-METHYLTRANSFERASE"/>
    <property type="match status" value="1"/>
</dbReference>
<organism evidence="8 9">
    <name type="scientific">Kordiimonas sediminis</name>
    <dbReference type="NCBI Taxonomy" id="1735581"/>
    <lineage>
        <taxon>Bacteria</taxon>
        <taxon>Pseudomonadati</taxon>
        <taxon>Pseudomonadota</taxon>
        <taxon>Alphaproteobacteria</taxon>
        <taxon>Kordiimonadales</taxon>
        <taxon>Kordiimonadaceae</taxon>
        <taxon>Kordiimonas</taxon>
    </lineage>
</organism>
<gene>
    <name evidence="7" type="primary">pcm</name>
    <name evidence="8" type="ORF">GCM10017044_15010</name>
</gene>
<evidence type="ECO:0000256" key="7">
    <source>
        <dbReference type="HAMAP-Rule" id="MF_00090"/>
    </source>
</evidence>
<protein>
    <recommendedName>
        <fullName evidence="7">Protein-L-isoaspartate O-methyltransferase</fullName>
        <ecNumber evidence="7">2.1.1.77</ecNumber>
    </recommendedName>
    <alternativeName>
        <fullName evidence="7">L-isoaspartyl protein carboxyl methyltransferase</fullName>
    </alternativeName>
    <alternativeName>
        <fullName evidence="7">Protein L-isoaspartyl methyltransferase</fullName>
    </alternativeName>
    <alternativeName>
        <fullName evidence="7">Protein-beta-aspartate methyltransferase</fullName>
        <shortName evidence="7">PIMT</shortName>
    </alternativeName>
</protein>
<keyword evidence="4 7" id="KW-0489">Methyltransferase</keyword>
<comment type="similarity">
    <text evidence="2 7">Belongs to the methyltransferase superfamily. L-isoaspartyl/D-aspartyl protein methyltransferase family.</text>
</comment>
<keyword evidence="9" id="KW-1185">Reference proteome</keyword>
<sequence>MAMGTYRKSVATMVQQDIAGRGIRDQRVLEAVASVDRKQFVPKALEDAAYDDRALPIAGGQTISQPYIVALMAEHLRLKGTDTVLDIGTGSGYAAAVLSQLAGRVISVECIAELAQSAKARLEHLGYDTIQVCQGDGALGCKKYAPYDAIHVAAAAPSVPDALYQQLKVGGRMILPIGPPGHVQMLKLIIRQEENCWQEEDILPVRFVPLVAAM</sequence>
<dbReference type="GO" id="GO:0005737">
    <property type="term" value="C:cytoplasm"/>
    <property type="evidence" value="ECO:0007669"/>
    <property type="project" value="UniProtKB-SubCell"/>
</dbReference>
<comment type="function">
    <text evidence="7">Catalyzes the methyl esterification of L-isoaspartyl residues in peptides and proteins that result from spontaneous decomposition of normal L-aspartyl and L-asparaginyl residues. It plays a role in the repair and/or degradation of damaged proteins.</text>
</comment>
<dbReference type="GO" id="GO:0032259">
    <property type="term" value="P:methylation"/>
    <property type="evidence" value="ECO:0007669"/>
    <property type="project" value="UniProtKB-KW"/>
</dbReference>
<keyword evidence="3 7" id="KW-0963">Cytoplasm</keyword>
<dbReference type="GO" id="GO:0030091">
    <property type="term" value="P:protein repair"/>
    <property type="evidence" value="ECO:0007669"/>
    <property type="project" value="UniProtKB-UniRule"/>
</dbReference>
<dbReference type="GO" id="GO:0004719">
    <property type="term" value="F:protein-L-isoaspartate (D-aspartate) O-methyltransferase activity"/>
    <property type="evidence" value="ECO:0007669"/>
    <property type="project" value="UniProtKB-UniRule"/>
</dbReference>
<evidence type="ECO:0000313" key="9">
    <source>
        <dbReference type="Proteomes" id="UP000630923"/>
    </source>
</evidence>
<dbReference type="Pfam" id="PF01135">
    <property type="entry name" value="PCMT"/>
    <property type="match status" value="1"/>
</dbReference>
<comment type="subcellular location">
    <subcellularLocation>
        <location evidence="1 7">Cytoplasm</location>
    </subcellularLocation>
</comment>
<dbReference type="CDD" id="cd02440">
    <property type="entry name" value="AdoMet_MTases"/>
    <property type="match status" value="1"/>
</dbReference>
<dbReference type="PANTHER" id="PTHR11579:SF0">
    <property type="entry name" value="PROTEIN-L-ISOASPARTATE(D-ASPARTATE) O-METHYLTRANSFERASE"/>
    <property type="match status" value="1"/>
</dbReference>
<evidence type="ECO:0000256" key="2">
    <source>
        <dbReference type="ARBA" id="ARBA00005369"/>
    </source>
</evidence>
<proteinExistence type="inferred from homology"/>
<dbReference type="SUPFAM" id="SSF53335">
    <property type="entry name" value="S-adenosyl-L-methionine-dependent methyltransferases"/>
    <property type="match status" value="1"/>
</dbReference>
<dbReference type="Gene3D" id="3.40.50.150">
    <property type="entry name" value="Vaccinia Virus protein VP39"/>
    <property type="match status" value="1"/>
</dbReference>
<dbReference type="FunFam" id="3.40.50.150:FF:000010">
    <property type="entry name" value="Protein-L-isoaspartate O-methyltransferase"/>
    <property type="match status" value="1"/>
</dbReference>
<name>A0A919E7H8_9PROT</name>
<dbReference type="InterPro" id="IPR029063">
    <property type="entry name" value="SAM-dependent_MTases_sf"/>
</dbReference>
<dbReference type="NCBIfam" id="NF001453">
    <property type="entry name" value="PRK00312.1"/>
    <property type="match status" value="1"/>
</dbReference>
<comment type="catalytic activity">
    <reaction evidence="7">
        <text>[protein]-L-isoaspartate + S-adenosyl-L-methionine = [protein]-L-isoaspartate alpha-methyl ester + S-adenosyl-L-homocysteine</text>
        <dbReference type="Rhea" id="RHEA:12705"/>
        <dbReference type="Rhea" id="RHEA-COMP:12143"/>
        <dbReference type="Rhea" id="RHEA-COMP:12144"/>
        <dbReference type="ChEBI" id="CHEBI:57856"/>
        <dbReference type="ChEBI" id="CHEBI:59789"/>
        <dbReference type="ChEBI" id="CHEBI:90596"/>
        <dbReference type="ChEBI" id="CHEBI:90598"/>
        <dbReference type="EC" id="2.1.1.77"/>
    </reaction>
</comment>
<evidence type="ECO:0000256" key="4">
    <source>
        <dbReference type="ARBA" id="ARBA00022603"/>
    </source>
</evidence>
<evidence type="ECO:0000313" key="8">
    <source>
        <dbReference type="EMBL" id="GHF21085.1"/>
    </source>
</evidence>
<dbReference type="InterPro" id="IPR000682">
    <property type="entry name" value="PCMT"/>
</dbReference>
<evidence type="ECO:0000256" key="6">
    <source>
        <dbReference type="ARBA" id="ARBA00022691"/>
    </source>
</evidence>
<evidence type="ECO:0000256" key="3">
    <source>
        <dbReference type="ARBA" id="ARBA00022490"/>
    </source>
</evidence>
<keyword evidence="5 7" id="KW-0808">Transferase</keyword>
<dbReference type="AlphaFoldDB" id="A0A919E7H8"/>
<dbReference type="HAMAP" id="MF_00090">
    <property type="entry name" value="PIMT"/>
    <property type="match status" value="1"/>
</dbReference>
<reference evidence="8" key="1">
    <citation type="journal article" date="2014" name="Int. J. Syst. Evol. Microbiol.">
        <title>Complete genome sequence of Corynebacterium casei LMG S-19264T (=DSM 44701T), isolated from a smear-ripened cheese.</title>
        <authorList>
            <consortium name="US DOE Joint Genome Institute (JGI-PGF)"/>
            <person name="Walter F."/>
            <person name="Albersmeier A."/>
            <person name="Kalinowski J."/>
            <person name="Ruckert C."/>
        </authorList>
    </citation>
    <scope>NUCLEOTIDE SEQUENCE</scope>
    <source>
        <strain evidence="8">KCTC 42590</strain>
    </source>
</reference>
<feature type="active site" evidence="7">
    <location>
        <position position="64"/>
    </location>
</feature>
<evidence type="ECO:0000256" key="1">
    <source>
        <dbReference type="ARBA" id="ARBA00004496"/>
    </source>
</evidence>
<dbReference type="Proteomes" id="UP000630923">
    <property type="component" value="Unassembled WGS sequence"/>
</dbReference>
<dbReference type="EMBL" id="BNCI01000001">
    <property type="protein sequence ID" value="GHF21085.1"/>
    <property type="molecule type" value="Genomic_DNA"/>
</dbReference>
<keyword evidence="6 7" id="KW-0949">S-adenosyl-L-methionine</keyword>